<dbReference type="InterPro" id="IPR032466">
    <property type="entry name" value="Metal_Hydrolase"/>
</dbReference>
<dbReference type="PANTHER" id="PTHR43569:SF1">
    <property type="entry name" value="BLL3371 PROTEIN"/>
    <property type="match status" value="1"/>
</dbReference>
<accession>A0A356LAV1</accession>
<dbReference type="EMBL" id="DOEK01000004">
    <property type="protein sequence ID" value="HBP28126.1"/>
    <property type="molecule type" value="Genomic_DNA"/>
</dbReference>
<evidence type="ECO:0000313" key="4">
    <source>
        <dbReference type="Proteomes" id="UP000264036"/>
    </source>
</evidence>
<evidence type="ECO:0000313" key="3">
    <source>
        <dbReference type="EMBL" id="HBP28126.1"/>
    </source>
</evidence>
<proteinExistence type="inferred from homology"/>
<dbReference type="AlphaFoldDB" id="A0A356LAV1"/>
<comment type="caution">
    <text evidence="3">The sequence shown here is derived from an EMBL/GenBank/DDBJ whole genome shotgun (WGS) entry which is preliminary data.</text>
</comment>
<evidence type="ECO:0000256" key="1">
    <source>
        <dbReference type="ARBA" id="ARBA00038310"/>
    </source>
</evidence>
<dbReference type="GO" id="GO:0016787">
    <property type="term" value="F:hydrolase activity"/>
    <property type="evidence" value="ECO:0007669"/>
    <property type="project" value="UniProtKB-KW"/>
</dbReference>
<organism evidence="3 4">
    <name type="scientific">Advenella kashmirensis</name>
    <dbReference type="NCBI Taxonomy" id="310575"/>
    <lineage>
        <taxon>Bacteria</taxon>
        <taxon>Pseudomonadati</taxon>
        <taxon>Pseudomonadota</taxon>
        <taxon>Betaproteobacteria</taxon>
        <taxon>Burkholderiales</taxon>
        <taxon>Alcaligenaceae</taxon>
    </lineage>
</organism>
<dbReference type="Proteomes" id="UP000264036">
    <property type="component" value="Unassembled WGS sequence"/>
</dbReference>
<reference evidence="3 4" key="1">
    <citation type="journal article" date="2018" name="Nat. Biotechnol.">
        <title>A standardized bacterial taxonomy based on genome phylogeny substantially revises the tree of life.</title>
        <authorList>
            <person name="Parks D.H."/>
            <person name="Chuvochina M."/>
            <person name="Waite D.W."/>
            <person name="Rinke C."/>
            <person name="Skarshewski A."/>
            <person name="Chaumeil P.A."/>
            <person name="Hugenholtz P."/>
        </authorList>
    </citation>
    <scope>NUCLEOTIDE SEQUENCE [LARGE SCALE GENOMIC DNA]</scope>
    <source>
        <strain evidence="3">UBA10707</strain>
    </source>
</reference>
<dbReference type="InterPro" id="IPR006680">
    <property type="entry name" value="Amidohydro-rel"/>
</dbReference>
<protein>
    <submittedName>
        <fullName evidence="3">Amidohydrolase</fullName>
    </submittedName>
</protein>
<evidence type="ECO:0000259" key="2">
    <source>
        <dbReference type="Pfam" id="PF04909"/>
    </source>
</evidence>
<dbReference type="Gene3D" id="3.20.20.140">
    <property type="entry name" value="Metal-dependent hydrolases"/>
    <property type="match status" value="1"/>
</dbReference>
<dbReference type="SUPFAM" id="SSF51556">
    <property type="entry name" value="Metallo-dependent hydrolases"/>
    <property type="match status" value="1"/>
</dbReference>
<name>A0A356LAV1_9BURK</name>
<keyword evidence="3" id="KW-0378">Hydrolase</keyword>
<gene>
    <name evidence="3" type="ORF">DD666_01760</name>
</gene>
<dbReference type="Pfam" id="PF04909">
    <property type="entry name" value="Amidohydro_2"/>
    <property type="match status" value="1"/>
</dbReference>
<sequence length="363" mass="40149">MNGQKQSQEGTCRSPVARELALDPDQLIIDAHHHLYDRPGIRYLLNDLLTDICSGHDVRATVYVQARSMLREHGPEAFKAVGETAFAHDVALACDKAPPEVPRICAGIVGYADLTLGERVRPVLESHMSAGGNYFKGIRQPLAWDKDTELLNRAYPSHPGLLDDKTFRRGFAQLGRFGLTFDAWLFFHQLPRLTALARDFPSICIILNHCGGVLGTRGYEGQAALVRTQWLQNMRELAGCENVTVKLGGLGLPMTGLGWPGHGGMPANSQALADIWRPWIEPCIEAFGAARCMFESNFPADRGSHSYCVGWNAMKRITQAATPDEKDLLFWRNAARIYRLADVSKTITQTPAIQDQTAAPKSR</sequence>
<dbReference type="InterPro" id="IPR052350">
    <property type="entry name" value="Metallo-dep_Lactonases"/>
</dbReference>
<dbReference type="PANTHER" id="PTHR43569">
    <property type="entry name" value="AMIDOHYDROLASE"/>
    <property type="match status" value="1"/>
</dbReference>
<comment type="similarity">
    <text evidence="1">Belongs to the metallo-dependent hydrolases superfamily.</text>
</comment>
<feature type="domain" description="Amidohydrolase-related" evidence="2">
    <location>
        <begin position="29"/>
        <end position="340"/>
    </location>
</feature>